<dbReference type="OrthoDB" id="4494065at2759"/>
<dbReference type="RefSeq" id="XP_051360866.1">
    <property type="nucleotide sequence ID" value="XM_051507951.1"/>
</dbReference>
<sequence>MDSPGQCTGSPTFNLAVTNSAFSEWPENLPGLVCKTPPMGYYHAARFAECCSGTVHNITTPTSPDDPAYPVTCALLCQVDPKLDEHNDRYPYGFSEHFMCLADGRVGLPEEESNPRGAPGGEVVCATLTVTGVEAPTSYPNSWTGDWQTRSYYRLGPGNLSWSWRYQYTYNQNRGHIYQAVTKYTLDGNGPQFTDWGQCRRVSSNDGNAWRDPIGDDRR</sequence>
<dbReference type="Proteomes" id="UP001055219">
    <property type="component" value="Unassembled WGS sequence"/>
</dbReference>
<gene>
    <name evidence="1" type="ORF">J7T54_007486</name>
</gene>
<evidence type="ECO:0000313" key="1">
    <source>
        <dbReference type="EMBL" id="KAI6780010.1"/>
    </source>
</evidence>
<dbReference type="AlphaFoldDB" id="A0A9P9XYE8"/>
<accession>A0A9P9XYE8</accession>
<reference evidence="1" key="1">
    <citation type="journal article" date="2021" name="J Fungi (Basel)">
        <title>Genomic and Metabolomic Analyses of the Marine Fungus Emericellopsis cladophorae: Insights into Saltwater Adaptability Mechanisms and Its Biosynthetic Potential.</title>
        <authorList>
            <person name="Goncalves M.F.M."/>
            <person name="Hilario S."/>
            <person name="Van de Peer Y."/>
            <person name="Esteves A.C."/>
            <person name="Alves A."/>
        </authorList>
    </citation>
    <scope>NUCLEOTIDE SEQUENCE</scope>
    <source>
        <strain evidence="1">MUM 19.33</strain>
    </source>
</reference>
<name>A0A9P9XYE8_9HYPO</name>
<dbReference type="EMBL" id="JAGIXG020000038">
    <property type="protein sequence ID" value="KAI6780010.1"/>
    <property type="molecule type" value="Genomic_DNA"/>
</dbReference>
<reference evidence="1" key="2">
    <citation type="submission" date="2022-07" db="EMBL/GenBank/DDBJ databases">
        <authorList>
            <person name="Goncalves M.F.M."/>
            <person name="Hilario S."/>
            <person name="Van De Peer Y."/>
            <person name="Esteves A.C."/>
            <person name="Alves A."/>
        </authorList>
    </citation>
    <scope>NUCLEOTIDE SEQUENCE</scope>
    <source>
        <strain evidence="1">MUM 19.33</strain>
    </source>
</reference>
<protein>
    <submittedName>
        <fullName evidence="1">Uncharacterized protein</fullName>
    </submittedName>
</protein>
<comment type="caution">
    <text evidence="1">The sequence shown here is derived from an EMBL/GenBank/DDBJ whole genome shotgun (WGS) entry which is preliminary data.</text>
</comment>
<organism evidence="1 2">
    <name type="scientific">Emericellopsis cladophorae</name>
    <dbReference type="NCBI Taxonomy" id="2686198"/>
    <lineage>
        <taxon>Eukaryota</taxon>
        <taxon>Fungi</taxon>
        <taxon>Dikarya</taxon>
        <taxon>Ascomycota</taxon>
        <taxon>Pezizomycotina</taxon>
        <taxon>Sordariomycetes</taxon>
        <taxon>Hypocreomycetidae</taxon>
        <taxon>Hypocreales</taxon>
        <taxon>Bionectriaceae</taxon>
        <taxon>Emericellopsis</taxon>
    </lineage>
</organism>
<proteinExistence type="predicted"/>
<evidence type="ECO:0000313" key="2">
    <source>
        <dbReference type="Proteomes" id="UP001055219"/>
    </source>
</evidence>
<keyword evidence="2" id="KW-1185">Reference proteome</keyword>
<dbReference type="GeneID" id="75833960"/>